<dbReference type="RefSeq" id="WP_057953391.1">
    <property type="nucleotide sequence ID" value="NZ_CP013118.1"/>
</dbReference>
<organism evidence="1 2">
    <name type="scientific">Salinivirga cyanobacteriivorans</name>
    <dbReference type="NCBI Taxonomy" id="1307839"/>
    <lineage>
        <taxon>Bacteria</taxon>
        <taxon>Pseudomonadati</taxon>
        <taxon>Bacteroidota</taxon>
        <taxon>Bacteroidia</taxon>
        <taxon>Bacteroidales</taxon>
        <taxon>Salinivirgaceae</taxon>
        <taxon>Salinivirga</taxon>
    </lineage>
</organism>
<evidence type="ECO:0000313" key="2">
    <source>
        <dbReference type="Proteomes" id="UP000064893"/>
    </source>
</evidence>
<dbReference type="Gene3D" id="3.30.559.10">
    <property type="entry name" value="Chloramphenicol acetyltransferase-like domain"/>
    <property type="match status" value="1"/>
</dbReference>
<dbReference type="EMBL" id="CP013118">
    <property type="protein sequence ID" value="ALO15978.1"/>
    <property type="molecule type" value="Genomic_DNA"/>
</dbReference>
<reference evidence="1 2" key="1">
    <citation type="submission" date="2015-11" db="EMBL/GenBank/DDBJ databases">
        <title>Description and complete genome sequence of a novel strain predominating in hypersaline microbial mats and representing a new family of the Bacteriodetes phylum.</title>
        <authorList>
            <person name="Spring S."/>
            <person name="Bunk B."/>
            <person name="Sproer C."/>
            <person name="Klenk H.-P."/>
        </authorList>
    </citation>
    <scope>NUCLEOTIDE SEQUENCE [LARGE SCALE GENOMIC DNA]</scope>
    <source>
        <strain evidence="1 2">L21-Spi-D4</strain>
    </source>
</reference>
<dbReference type="Proteomes" id="UP000064893">
    <property type="component" value="Chromosome"/>
</dbReference>
<gene>
    <name evidence="1" type="ORF">L21SP5_02346</name>
</gene>
<dbReference type="InterPro" id="IPR023213">
    <property type="entry name" value="CAT-like_dom_sf"/>
</dbReference>
<keyword evidence="2" id="KW-1185">Reference proteome</keyword>
<protein>
    <submittedName>
        <fullName evidence="1">Uncharacterized protein</fullName>
    </submittedName>
</protein>
<dbReference type="AlphaFoldDB" id="A0A0S2I0Y8"/>
<dbReference type="STRING" id="1307839.L21SP5_02346"/>
<proteinExistence type="predicted"/>
<dbReference type="SUPFAM" id="SSF52777">
    <property type="entry name" value="CoA-dependent acyltransferases"/>
    <property type="match status" value="1"/>
</dbReference>
<dbReference type="KEGG" id="blq:L21SP5_02346"/>
<sequence length="253" mass="29089">MTNSQPPVFIPGNTITMADSYLVNSDTKTVAAFFEMDLTDVRHKLQQKRKNGENIAITAWIVKLMSAALEDHNPEQKLTDFNYAMWLEKEFDNQLYTVPVKVNNASTKSIEDISKEIGYAKGQMTQERNFLKQNKSHKTAKYLLYLPHTLKKILWRLFIRNPRMAYQKIGNGAFSYISTTGKYTNTDLKNAHKQISMGISSMFQKPRLINYDIKMRDIVPVTVLINKDLMKNQDATAFIKDIAQHINNNAAFI</sequence>
<accession>A0A0S2I0Y8</accession>
<name>A0A0S2I0Y8_9BACT</name>
<evidence type="ECO:0000313" key="1">
    <source>
        <dbReference type="EMBL" id="ALO15978.1"/>
    </source>
</evidence>